<sequence>MASRAKHVLQTLPSHPLRDQIARLLDLNGEKRIKNFEEIAQHYLAQQKDPHETLRRELKSTSFCPNTPQHSMLLPLVLKTDPAGQMTPGASSHTDTTINQAEYPEYTQLTLLNPTKLHNLRILSFIKYCFRCAGILYHALPESDERTKQRTLWQAALGDASAGSSQPTTPYGDPGPSSRTFECVVELTQQESQGTFSSLVQSLMTMFGQQPKPEPLVIMPPQAEHPGTALPSPGKDKAVKPSSGPSGKQGPLRMLVFTVVVSFASVTDSPELDMAVPESPFPATAESGSRRPALGPRKPSTPLWHSEEPGLMIDTRPERLPQPSLPVSPASRVEPFNADELVALLDAIDHACKSTLRTRTHAADEAGSAEDAASSPSPVQAQAQNLYRLVLRLFIQLEATLDNQEQCSAMQEQMSELNFRALDVLAPALSLVSATDSLRADQLALEANVGAESGKERAANTGSLALAILELFAHNSSAKEMCLGIQEQIERLIVAYQTRVTAPETNVPTEDEASMPLLRDGPTMVQAIFGLLQLLSMVLPEIQTRKPQAVLEPILSLLHPRLFCDVLPSALGRVEDPELLEELATQAAVLLCELVLSLRDLGEPRDGRESVELHALGPVLVNSLASLAAFLPRTIETPATGLRARLLSTCLYDQQLHGADESKLLDVSKRITVWNVIRKTYEKLALDLGELCLGAPDGQVTRDSLDATTAVAALELFVQQLAYEGFMARVKSRTRDRLLCRTQHAKHLSEPARWSAGVARELLGRVARVLPTVVYPGLSLLSLPPSPGTLERTQRVPETDALLALVFWLLAALDRQTARTPLDEECVTHLVRALGLLATTTPVPPLRQVAFSLVKRLVRDYAPDEVALRMAREMTDANTPAPLRAAGVSLVRELCHARIHALEAAQAPSADADGLLAHGRLWHTLHDAVFVLCDTPAAGPEREEELAAFLTRYGAYLVECCALYYFVRTRDVRGYTGLGEPRLDARIREQFLVPLRSFVAGWVALGESLDGALLTELELLRANVERIDRAEASSAARSS</sequence>
<evidence type="ECO:0000256" key="1">
    <source>
        <dbReference type="SAM" id="MobiDB-lite"/>
    </source>
</evidence>
<accession>A0AAF0DX82</accession>
<gene>
    <name evidence="2" type="ORF">MOBT1_000256</name>
</gene>
<reference evidence="2" key="1">
    <citation type="submission" date="2023-03" db="EMBL/GenBank/DDBJ databases">
        <title>Mating type loci evolution in Malassezia.</title>
        <authorList>
            <person name="Coelho M.A."/>
        </authorList>
    </citation>
    <scope>NUCLEOTIDE SEQUENCE</scope>
    <source>
        <strain evidence="2">CBS 7876</strain>
    </source>
</reference>
<feature type="region of interest" description="Disordered" evidence="1">
    <location>
        <begin position="158"/>
        <end position="179"/>
    </location>
</feature>
<keyword evidence="3" id="KW-1185">Reference proteome</keyword>
<evidence type="ECO:0000313" key="3">
    <source>
        <dbReference type="Proteomes" id="UP001214603"/>
    </source>
</evidence>
<feature type="region of interest" description="Disordered" evidence="1">
    <location>
        <begin position="272"/>
        <end position="308"/>
    </location>
</feature>
<dbReference type="AlphaFoldDB" id="A0AAF0DX82"/>
<proteinExistence type="predicted"/>
<protein>
    <submittedName>
        <fullName evidence="2">Uncharacterized protein</fullName>
    </submittedName>
</protein>
<organism evidence="2 3">
    <name type="scientific">Malassezia obtusa</name>
    <dbReference type="NCBI Taxonomy" id="76774"/>
    <lineage>
        <taxon>Eukaryota</taxon>
        <taxon>Fungi</taxon>
        <taxon>Dikarya</taxon>
        <taxon>Basidiomycota</taxon>
        <taxon>Ustilaginomycotina</taxon>
        <taxon>Malasseziomycetes</taxon>
        <taxon>Malasseziales</taxon>
        <taxon>Malasseziaceae</taxon>
        <taxon>Malassezia</taxon>
    </lineage>
</organism>
<dbReference type="EMBL" id="CP119934">
    <property type="protein sequence ID" value="WFD01584.1"/>
    <property type="molecule type" value="Genomic_DNA"/>
</dbReference>
<evidence type="ECO:0000313" key="2">
    <source>
        <dbReference type="EMBL" id="WFD01584.1"/>
    </source>
</evidence>
<dbReference type="Proteomes" id="UP001214603">
    <property type="component" value="Chromosome 1"/>
</dbReference>
<feature type="region of interest" description="Disordered" evidence="1">
    <location>
        <begin position="211"/>
        <end position="250"/>
    </location>
</feature>
<name>A0AAF0DX82_9BASI</name>